<evidence type="ECO:0000256" key="6">
    <source>
        <dbReference type="ARBA" id="ARBA00022840"/>
    </source>
</evidence>
<dbReference type="PROSITE" id="PS50089">
    <property type="entry name" value="ZF_RING_2"/>
    <property type="match status" value="1"/>
</dbReference>
<evidence type="ECO:0000313" key="12">
    <source>
        <dbReference type="EMBL" id="KAG0251027.1"/>
    </source>
</evidence>
<dbReference type="SUPFAM" id="SSF52540">
    <property type="entry name" value="P-loop containing nucleoside triphosphate hydrolases"/>
    <property type="match status" value="2"/>
</dbReference>
<dbReference type="InterPro" id="IPR052583">
    <property type="entry name" value="ATP-helicase/E3_Ub-Ligase"/>
</dbReference>
<dbReference type="InterPro" id="IPR059033">
    <property type="entry name" value="C144_05_dom"/>
</dbReference>
<sequence length="1499" mass="170835">MSIATSHSPTWTVYPQLLANSNTCDQCRLMQESAPLPRIRKNTENDTLPQPPPKRRLLKGETITVNDCSYADGCSAKRPAPERKDWILARQWQESLGQLPPILACGHPTNMDSVSSLPISFSYLEGTVMIMLDADILAMRRDDPQDSTWTGADDRARTVFEAIQALKHTRLIDVNVSLSRQTLSSTFLIHFHIFLHQNLFVKTLNSKGISIDLKMQDLVQFVFPPISTVTQSFTTNAIKDLYTHLRPAAIVEPPRGIQPELLIPQLLPFQRKSVAWCLQRECGIVNEAGKVEYKEPTVTEKLPFSWEQVSLPQDNTLFINRLCGLICPADREIVAEESEPRGGILAEEMGLGKTVEMLALILLNRRKPVGDDVSSETDALERRLSAAHLGNLSPARSAMEVENDEDSTQEEVLVSDSKEITLITSGATLIVTPVSILHQWANEIENHAPSLRAYIYVEDSHTRITAAELAAYDIVLTTYPVLSREINFVSHYERSRRYERQYKPRKSAFISIDWWRVCLDEAQMVEGTSVSQAAAMTLLIPRVMSWAISGTPIRRSIEDLHSLLKFLDQEPVASSKRLWKLLSSPNFRPTFVSSYQRIMHRYAKRDVAHELALPPQIRLVYGISFTEIERANYNEIWEQCLTECNVDNADPDNNETENLQKWFMRLRQTCCHPQIGARNRDALGKTNLRTIDEVLGIMIQQVGTQLYTRERAYQLVKTKRAVLNTRIYKDLTELPLFTQIERDIERHVEFWKERYSALVAKRAQDRALKAPEASEKGKEIKLKSAEEIEGEDEDIMMASGKTGQTADDVVVASMHRHREWLEQLHRVLFFTAGFYHDLDMEAEEARFYERAEAVRQQVLARHEKSFNRHLQSVQNVVGNMVLDDKYVIPPSGFTGGIVMSRHLEQLQFITRLLNQQLEVLAKWRQDLVEKLTQPLMQDGEEGEQYQYSIDLQHTLESYLHFYGRMLLFRKDLVSGTEEGIAQLVANVKSQRERAEMVKRRENRIRTFSRKKEAEKKKEKEENLDTRLENEMNDMITEDLVSTLRSVRNNIKSVATDDSRPEAERNMAEIEARRLKEEHNHQIKLTMDLEREIPDFRALTASRTVYYRQLQAISDTVRDIESMDPEEDIGDCLEEEAKLQAEIVRLVSKQRYLEHISEDSSKEAQSDEDRLCLICRSTYELGLMTECGHVFCELCLLEWTKDHSKCPSCNSQISRRRLKRVTMSGPLATLAESSSTDAKGPTSSKPASGPSDAIHVRSQTSHMLLIPETIRRMCIQDGYGSKIDNIVRHIAYLVREDPTIKCLVFSQWSNLLRLLGISLSNNWIGHVKLDGSSIKTAVKQFNEDQDKHVFMLHAKSQSAGLTLLSATHIFICEPLVNPVLQAQAVSRVHRIGQKKETFVHYYLIKDTVEIPCYNLFERNLATAAGASAHNSHEDIDPGKASSSSSAYPAKESAGLDADVATTTASEVARAQNRNGELVKLEDLKYCFQVQKQMNQEGTRL</sequence>
<feature type="compositionally biased region" description="Polar residues" evidence="9">
    <location>
        <begin position="1230"/>
        <end position="1245"/>
    </location>
</feature>
<dbReference type="InterPro" id="IPR027417">
    <property type="entry name" value="P-loop_NTPase"/>
</dbReference>
<dbReference type="PANTHER" id="PTHR45865">
    <property type="entry name" value="E3 UBIQUITIN-PROTEIN LIGASE SHPRH FAMILY MEMBER"/>
    <property type="match status" value="1"/>
</dbReference>
<evidence type="ECO:0000259" key="10">
    <source>
        <dbReference type="PROSITE" id="PS50089"/>
    </source>
</evidence>
<feature type="region of interest" description="Disordered" evidence="9">
    <location>
        <begin position="1229"/>
        <end position="1252"/>
    </location>
</feature>
<evidence type="ECO:0000256" key="5">
    <source>
        <dbReference type="ARBA" id="ARBA00022833"/>
    </source>
</evidence>
<dbReference type="Pfam" id="PF00176">
    <property type="entry name" value="SNF2-rel_dom"/>
    <property type="match status" value="1"/>
</dbReference>
<evidence type="ECO:0000256" key="3">
    <source>
        <dbReference type="ARBA" id="ARBA00022771"/>
    </source>
</evidence>
<keyword evidence="6" id="KW-0067">ATP-binding</keyword>
<dbReference type="GO" id="GO:0000209">
    <property type="term" value="P:protein polyubiquitination"/>
    <property type="evidence" value="ECO:0007669"/>
    <property type="project" value="TreeGrafter"/>
</dbReference>
<evidence type="ECO:0000313" key="13">
    <source>
        <dbReference type="Proteomes" id="UP000726737"/>
    </source>
</evidence>
<dbReference type="PROSITE" id="PS51192">
    <property type="entry name" value="HELICASE_ATP_BIND_1"/>
    <property type="match status" value="1"/>
</dbReference>
<dbReference type="Pfam" id="PF13923">
    <property type="entry name" value="zf-C3HC4_2"/>
    <property type="match status" value="1"/>
</dbReference>
<dbReference type="InterPro" id="IPR000330">
    <property type="entry name" value="SNF2_N"/>
</dbReference>
<dbReference type="GO" id="GO:0005524">
    <property type="term" value="F:ATP binding"/>
    <property type="evidence" value="ECO:0007669"/>
    <property type="project" value="InterPro"/>
</dbReference>
<keyword evidence="1" id="KW-0479">Metal-binding</keyword>
<dbReference type="CDD" id="cd18793">
    <property type="entry name" value="SF2_C_SNF"/>
    <property type="match status" value="1"/>
</dbReference>
<organism evidence="12 13">
    <name type="scientific">Mortierella polycephala</name>
    <dbReference type="NCBI Taxonomy" id="41804"/>
    <lineage>
        <taxon>Eukaryota</taxon>
        <taxon>Fungi</taxon>
        <taxon>Fungi incertae sedis</taxon>
        <taxon>Mucoromycota</taxon>
        <taxon>Mortierellomycotina</taxon>
        <taxon>Mortierellomycetes</taxon>
        <taxon>Mortierellales</taxon>
        <taxon>Mortierellaceae</taxon>
        <taxon>Mortierella</taxon>
    </lineage>
</organism>
<dbReference type="InterPro" id="IPR038718">
    <property type="entry name" value="SNF2-like_sf"/>
</dbReference>
<feature type="region of interest" description="Disordered" evidence="9">
    <location>
        <begin position="1428"/>
        <end position="1447"/>
    </location>
</feature>
<evidence type="ECO:0000256" key="8">
    <source>
        <dbReference type="SAM" id="Coils"/>
    </source>
</evidence>
<dbReference type="OrthoDB" id="5330228at2759"/>
<dbReference type="Pfam" id="PF26021">
    <property type="entry name" value="Ferritin_C144_05"/>
    <property type="match status" value="1"/>
</dbReference>
<keyword evidence="3 7" id="KW-0863">Zinc-finger</keyword>
<dbReference type="PROSITE" id="PS00518">
    <property type="entry name" value="ZF_RING_1"/>
    <property type="match status" value="1"/>
</dbReference>
<evidence type="ECO:0000259" key="11">
    <source>
        <dbReference type="PROSITE" id="PS51192"/>
    </source>
</evidence>
<evidence type="ECO:0000256" key="4">
    <source>
        <dbReference type="ARBA" id="ARBA00022801"/>
    </source>
</evidence>
<evidence type="ECO:0000256" key="9">
    <source>
        <dbReference type="SAM" id="MobiDB-lite"/>
    </source>
</evidence>
<evidence type="ECO:0000256" key="2">
    <source>
        <dbReference type="ARBA" id="ARBA00022741"/>
    </source>
</evidence>
<keyword evidence="2" id="KW-0547">Nucleotide-binding</keyword>
<feature type="domain" description="RING-type" evidence="10">
    <location>
        <begin position="1171"/>
        <end position="1209"/>
    </location>
</feature>
<dbReference type="GO" id="GO:0016787">
    <property type="term" value="F:hydrolase activity"/>
    <property type="evidence" value="ECO:0007669"/>
    <property type="project" value="UniProtKB-KW"/>
</dbReference>
<dbReference type="InterPro" id="IPR013083">
    <property type="entry name" value="Znf_RING/FYVE/PHD"/>
</dbReference>
<keyword evidence="13" id="KW-1185">Reference proteome</keyword>
<dbReference type="InterPro" id="IPR049730">
    <property type="entry name" value="SNF2/RAD54-like_C"/>
</dbReference>
<feature type="coiled-coil region" evidence="8">
    <location>
        <begin position="980"/>
        <end position="1079"/>
    </location>
</feature>
<dbReference type="SUPFAM" id="SSF57850">
    <property type="entry name" value="RING/U-box"/>
    <property type="match status" value="1"/>
</dbReference>
<keyword evidence="5" id="KW-0862">Zinc</keyword>
<dbReference type="EMBL" id="JAAAJA010000626">
    <property type="protein sequence ID" value="KAG0251027.1"/>
    <property type="molecule type" value="Genomic_DNA"/>
</dbReference>
<dbReference type="GO" id="GO:0061630">
    <property type="term" value="F:ubiquitin protein ligase activity"/>
    <property type="evidence" value="ECO:0007669"/>
    <property type="project" value="TreeGrafter"/>
</dbReference>
<dbReference type="Gene3D" id="3.40.50.300">
    <property type="entry name" value="P-loop containing nucleotide triphosphate hydrolases"/>
    <property type="match status" value="1"/>
</dbReference>
<dbReference type="InterPro" id="IPR001650">
    <property type="entry name" value="Helicase_C-like"/>
</dbReference>
<dbReference type="SMART" id="SM00487">
    <property type="entry name" value="DEXDc"/>
    <property type="match status" value="1"/>
</dbReference>
<dbReference type="GO" id="GO:0006974">
    <property type="term" value="P:DNA damage response"/>
    <property type="evidence" value="ECO:0007669"/>
    <property type="project" value="TreeGrafter"/>
</dbReference>
<dbReference type="GO" id="GO:0008270">
    <property type="term" value="F:zinc ion binding"/>
    <property type="evidence" value="ECO:0007669"/>
    <property type="project" value="UniProtKB-KW"/>
</dbReference>
<reference evidence="12" key="1">
    <citation type="journal article" date="2020" name="Fungal Divers.">
        <title>Resolving the Mortierellaceae phylogeny through synthesis of multi-gene phylogenetics and phylogenomics.</title>
        <authorList>
            <person name="Vandepol N."/>
            <person name="Liber J."/>
            <person name="Desiro A."/>
            <person name="Na H."/>
            <person name="Kennedy M."/>
            <person name="Barry K."/>
            <person name="Grigoriev I.V."/>
            <person name="Miller A.N."/>
            <person name="O'Donnell K."/>
            <person name="Stajich J.E."/>
            <person name="Bonito G."/>
        </authorList>
    </citation>
    <scope>NUCLEOTIDE SEQUENCE</scope>
    <source>
        <strain evidence="12">KOD948</strain>
    </source>
</reference>
<dbReference type="CDD" id="cd18070">
    <property type="entry name" value="DEXQc_SHPRH"/>
    <property type="match status" value="1"/>
</dbReference>
<keyword evidence="4" id="KW-0378">Hydrolase</keyword>
<dbReference type="InterPro" id="IPR017907">
    <property type="entry name" value="Znf_RING_CS"/>
</dbReference>
<dbReference type="Gene3D" id="3.40.50.10810">
    <property type="entry name" value="Tandem AAA-ATPase domain"/>
    <property type="match status" value="2"/>
</dbReference>
<evidence type="ECO:0008006" key="14">
    <source>
        <dbReference type="Google" id="ProtNLM"/>
    </source>
</evidence>
<accession>A0A9P6PSA3</accession>
<dbReference type="GO" id="GO:0005634">
    <property type="term" value="C:nucleus"/>
    <property type="evidence" value="ECO:0007669"/>
    <property type="project" value="TreeGrafter"/>
</dbReference>
<feature type="domain" description="Helicase ATP-binding" evidence="11">
    <location>
        <begin position="334"/>
        <end position="570"/>
    </location>
</feature>
<evidence type="ECO:0000256" key="7">
    <source>
        <dbReference type="PROSITE-ProRule" id="PRU00175"/>
    </source>
</evidence>
<dbReference type="Gene3D" id="3.30.40.10">
    <property type="entry name" value="Zinc/RING finger domain, C3HC4 (zinc finger)"/>
    <property type="match status" value="1"/>
</dbReference>
<keyword evidence="8" id="KW-0175">Coiled coil</keyword>
<dbReference type="InterPro" id="IPR014001">
    <property type="entry name" value="Helicase_ATP-bd"/>
</dbReference>
<dbReference type="Pfam" id="PF00271">
    <property type="entry name" value="Helicase_C"/>
    <property type="match status" value="1"/>
</dbReference>
<dbReference type="InterPro" id="IPR001841">
    <property type="entry name" value="Znf_RING"/>
</dbReference>
<protein>
    <recommendedName>
        <fullName evidence="14">RING-type domain-containing protein</fullName>
    </recommendedName>
</protein>
<proteinExistence type="predicted"/>
<name>A0A9P6PSA3_9FUNG</name>
<gene>
    <name evidence="12" type="ORF">BG011_007896</name>
</gene>
<dbReference type="PANTHER" id="PTHR45865:SF1">
    <property type="entry name" value="E3 UBIQUITIN-PROTEIN LIGASE SHPRH"/>
    <property type="match status" value="1"/>
</dbReference>
<dbReference type="SMART" id="SM00184">
    <property type="entry name" value="RING"/>
    <property type="match status" value="1"/>
</dbReference>
<evidence type="ECO:0000256" key="1">
    <source>
        <dbReference type="ARBA" id="ARBA00022723"/>
    </source>
</evidence>
<comment type="caution">
    <text evidence="12">The sequence shown here is derived from an EMBL/GenBank/DDBJ whole genome shotgun (WGS) entry which is preliminary data.</text>
</comment>
<feature type="region of interest" description="Disordered" evidence="9">
    <location>
        <begin position="35"/>
        <end position="55"/>
    </location>
</feature>
<dbReference type="Proteomes" id="UP000726737">
    <property type="component" value="Unassembled WGS sequence"/>
</dbReference>